<keyword evidence="16" id="KW-1185">Reference proteome</keyword>
<comment type="function">
    <text evidence="13">DNA ligase that catalyzes the formation of phosphodiester linkages between 5'-phosphoryl and 3'-hydroxyl groups in double-stranded DNA using NAD as a coenzyme and as the energy source for the reaction. It is essential for DNA replication and repair of damaged DNA.</text>
</comment>
<evidence type="ECO:0000256" key="10">
    <source>
        <dbReference type="ARBA" id="ARBA00023204"/>
    </source>
</evidence>
<dbReference type="InterPro" id="IPR001679">
    <property type="entry name" value="DNA_ligase"/>
</dbReference>
<dbReference type="Pfam" id="PF00533">
    <property type="entry name" value="BRCT"/>
    <property type="match status" value="1"/>
</dbReference>
<comment type="cofactor">
    <cofactor evidence="13">
        <name>Mg(2+)</name>
        <dbReference type="ChEBI" id="CHEBI:18420"/>
    </cofactor>
    <cofactor evidence="13">
        <name>Mn(2+)</name>
        <dbReference type="ChEBI" id="CHEBI:29035"/>
    </cofactor>
</comment>
<dbReference type="Gene3D" id="3.40.50.10190">
    <property type="entry name" value="BRCT domain"/>
    <property type="match status" value="1"/>
</dbReference>
<feature type="binding site" evidence="13">
    <location>
        <position position="304"/>
    </location>
    <ligand>
        <name>NAD(+)</name>
        <dbReference type="ChEBI" id="CHEBI:57540"/>
    </ligand>
</feature>
<dbReference type="PIRSF" id="PIRSF001604">
    <property type="entry name" value="LigA"/>
    <property type="match status" value="1"/>
</dbReference>
<dbReference type="Gene3D" id="3.30.470.30">
    <property type="entry name" value="DNA ligase/mRNA capping enzyme"/>
    <property type="match status" value="1"/>
</dbReference>
<evidence type="ECO:0000256" key="1">
    <source>
        <dbReference type="ARBA" id="ARBA00012722"/>
    </source>
</evidence>
<dbReference type="EMBL" id="BOOI01000070">
    <property type="protein sequence ID" value="GIH87972.1"/>
    <property type="molecule type" value="Genomic_DNA"/>
</dbReference>
<keyword evidence="9 13" id="KW-0520">NAD</keyword>
<comment type="similarity">
    <text evidence="12 13">Belongs to the NAD-dependent DNA ligase family. LigA subfamily.</text>
</comment>
<dbReference type="GO" id="GO:0006281">
    <property type="term" value="P:DNA repair"/>
    <property type="evidence" value="ECO:0007669"/>
    <property type="project" value="UniProtKB-KW"/>
</dbReference>
<keyword evidence="7 13" id="KW-0862">Zinc</keyword>
<dbReference type="FunFam" id="2.40.50.140:FF:000012">
    <property type="entry name" value="DNA ligase"/>
    <property type="match status" value="1"/>
</dbReference>
<feature type="binding site" evidence="13">
    <location>
        <position position="177"/>
    </location>
    <ligand>
        <name>NAD(+)</name>
        <dbReference type="ChEBI" id="CHEBI:57540"/>
    </ligand>
</feature>
<dbReference type="InterPro" id="IPR013840">
    <property type="entry name" value="DNAligase_N"/>
</dbReference>
<gene>
    <name evidence="15" type="primary">ligA2_2</name>
    <name evidence="13" type="synonym">ligA</name>
    <name evidence="15" type="ORF">Pro02_63800</name>
</gene>
<dbReference type="Pfam" id="PF12826">
    <property type="entry name" value="HHH_2"/>
    <property type="match status" value="1"/>
</dbReference>
<dbReference type="InterPro" id="IPR013839">
    <property type="entry name" value="DNAligase_adenylation"/>
</dbReference>
<dbReference type="SMART" id="SM00292">
    <property type="entry name" value="BRCT"/>
    <property type="match status" value="1"/>
</dbReference>
<dbReference type="SUPFAM" id="SSF47781">
    <property type="entry name" value="RuvA domain 2-like"/>
    <property type="match status" value="1"/>
</dbReference>
<evidence type="ECO:0000256" key="3">
    <source>
        <dbReference type="ARBA" id="ARBA00022598"/>
    </source>
</evidence>
<evidence type="ECO:0000256" key="8">
    <source>
        <dbReference type="ARBA" id="ARBA00022842"/>
    </source>
</evidence>
<feature type="binding site" evidence="13">
    <location>
        <position position="143"/>
    </location>
    <ligand>
        <name>NAD(+)</name>
        <dbReference type="ChEBI" id="CHEBI:57540"/>
    </ligand>
</feature>
<feature type="binding site" evidence="13">
    <location>
        <position position="328"/>
    </location>
    <ligand>
        <name>NAD(+)</name>
        <dbReference type="ChEBI" id="CHEBI:57540"/>
    </ligand>
</feature>
<dbReference type="GO" id="GO:0006260">
    <property type="term" value="P:DNA replication"/>
    <property type="evidence" value="ECO:0007669"/>
    <property type="project" value="UniProtKB-KW"/>
</dbReference>
<dbReference type="RefSeq" id="WP_189243669.1">
    <property type="nucleotide sequence ID" value="NZ_BMQP01000047.1"/>
</dbReference>
<keyword evidence="8 13" id="KW-0460">Magnesium</keyword>
<dbReference type="PROSITE" id="PS01055">
    <property type="entry name" value="DNA_LIGASE_N1"/>
    <property type="match status" value="1"/>
</dbReference>
<evidence type="ECO:0000256" key="11">
    <source>
        <dbReference type="ARBA" id="ARBA00034005"/>
    </source>
</evidence>
<evidence type="ECO:0000256" key="7">
    <source>
        <dbReference type="ARBA" id="ARBA00022833"/>
    </source>
</evidence>
<dbReference type="EC" id="6.5.1.2" evidence="1 13"/>
<dbReference type="GO" id="GO:0003911">
    <property type="term" value="F:DNA ligase (NAD+) activity"/>
    <property type="evidence" value="ECO:0007669"/>
    <property type="project" value="UniProtKB-UniRule"/>
</dbReference>
<feature type="binding site" evidence="13">
    <location>
        <begin position="89"/>
        <end position="90"/>
    </location>
    <ligand>
        <name>NAD(+)</name>
        <dbReference type="ChEBI" id="CHEBI:57540"/>
    </ligand>
</feature>
<dbReference type="SUPFAM" id="SSF50249">
    <property type="entry name" value="Nucleic acid-binding proteins"/>
    <property type="match status" value="1"/>
</dbReference>
<evidence type="ECO:0000313" key="16">
    <source>
        <dbReference type="Proteomes" id="UP000655044"/>
    </source>
</evidence>
<dbReference type="InterPro" id="IPR004150">
    <property type="entry name" value="NAD_DNA_ligase_OB"/>
</dbReference>
<keyword evidence="3 13" id="KW-0436">Ligase</keyword>
<keyword evidence="6 13" id="KW-0227">DNA damage</keyword>
<dbReference type="InterPro" id="IPR036420">
    <property type="entry name" value="BRCT_dom_sf"/>
</dbReference>
<reference evidence="15" key="1">
    <citation type="submission" date="2021-01" db="EMBL/GenBank/DDBJ databases">
        <title>Whole genome shotgun sequence of Planobispora rosea NBRC 15558.</title>
        <authorList>
            <person name="Komaki H."/>
            <person name="Tamura T."/>
        </authorList>
    </citation>
    <scope>NUCLEOTIDE SEQUENCE</scope>
    <source>
        <strain evidence="15">NBRC 15558</strain>
    </source>
</reference>
<dbReference type="InterPro" id="IPR041663">
    <property type="entry name" value="DisA/LigA_HHH"/>
</dbReference>
<keyword evidence="4 13" id="KW-0235">DNA replication</keyword>
<feature type="binding site" evidence="13">
    <location>
        <begin position="42"/>
        <end position="46"/>
    </location>
    <ligand>
        <name>NAD(+)</name>
        <dbReference type="ChEBI" id="CHEBI:57540"/>
    </ligand>
</feature>
<feature type="binding site" evidence="13">
    <location>
        <position position="422"/>
    </location>
    <ligand>
        <name>Zn(2+)</name>
        <dbReference type="ChEBI" id="CHEBI:29105"/>
    </ligand>
</feature>
<feature type="binding site" evidence="13">
    <location>
        <position position="444"/>
    </location>
    <ligand>
        <name>Zn(2+)</name>
        <dbReference type="ChEBI" id="CHEBI:29105"/>
    </ligand>
</feature>
<dbReference type="PROSITE" id="PS50172">
    <property type="entry name" value="BRCT"/>
    <property type="match status" value="1"/>
</dbReference>
<dbReference type="InterPro" id="IPR012340">
    <property type="entry name" value="NA-bd_OB-fold"/>
</dbReference>
<comment type="caution">
    <text evidence="13">Lacks conserved residue(s) required for the propagation of feature annotation.</text>
</comment>
<sequence length="700" mass="73546">MNDAPAAPLTVLANQAAYAEAVQLAVDAAAAYYRDGTSGLDDDAYDRLVRGIETYEQAHPEQVLPHSPTGKVAGGAVEGDVPHTVPMLSLDNVFDAAGLERWAAGLERRLGRSVTAWSVEPKFDGLAISARYQHGRLTQLITRGDGTAGEDVSRAIGTIVGLPEKLTSPVTIEIRGEVMMTTAQFEAACEKRTAHDGTTFANPRSAAAGTLRAKDRPYVCELTFFGYGALPLPPTDDSELAVRLRSLPHSQIMDVAAGLGVATAAGTPVAGIVAASVEKIQARVEQIAAARADLPFGIDGVVIKADLADDQEQAGFSSRAPRWAIAYKLPPVEKITKLVGVEWNVGRTGIIAPRAILEPVEIDGSVVTYATLHNAADIARRGLMLGDSVTVYKAGDIIPRIEAPVVHLRTGDEQPISVPQACPHCGDGIDASQERWRCVRGRTCRALASIVYAAGRDQLDIETLAASRIQQLLDAGFIADFADLFFLKREQVLSLERMGEASTGKLLAAIETARTRPLSRVFCALGVRGTGRSMSRRIARHFGSMAAILAADAEAIQAVEGMGTEKAKLMIEELAELRPLIDKLIAAGVNMTEPGASATAAAGTSTDGADDTTAAAAGLPLAGMSVVATGAMSGPLAELSRNQVNELIERAGGKASGSVSAKTALLVAGEKAGSKRTKAEDLGVRIVTCEEFAEMVAAFL</sequence>
<evidence type="ECO:0000259" key="14">
    <source>
        <dbReference type="PROSITE" id="PS50172"/>
    </source>
</evidence>
<feature type="binding site" evidence="13">
    <location>
        <position position="120"/>
    </location>
    <ligand>
        <name>NAD(+)</name>
        <dbReference type="ChEBI" id="CHEBI:57540"/>
    </ligand>
</feature>
<keyword evidence="13" id="KW-0464">Manganese</keyword>
<dbReference type="Proteomes" id="UP000655044">
    <property type="component" value="Unassembled WGS sequence"/>
</dbReference>
<evidence type="ECO:0000256" key="6">
    <source>
        <dbReference type="ARBA" id="ARBA00022763"/>
    </source>
</evidence>
<accession>A0A8J3S8H0</accession>
<dbReference type="InterPro" id="IPR010994">
    <property type="entry name" value="RuvA_2-like"/>
</dbReference>
<keyword evidence="5 13" id="KW-0479">Metal-binding</keyword>
<dbReference type="SMART" id="SM00532">
    <property type="entry name" value="LIGANc"/>
    <property type="match status" value="1"/>
</dbReference>
<proteinExistence type="inferred from homology"/>
<organism evidence="15 16">
    <name type="scientific">Planobispora rosea</name>
    <dbReference type="NCBI Taxonomy" id="35762"/>
    <lineage>
        <taxon>Bacteria</taxon>
        <taxon>Bacillati</taxon>
        <taxon>Actinomycetota</taxon>
        <taxon>Actinomycetes</taxon>
        <taxon>Streptosporangiales</taxon>
        <taxon>Streptosporangiaceae</taxon>
        <taxon>Planobispora</taxon>
    </lineage>
</organism>
<dbReference type="Gene3D" id="2.40.50.140">
    <property type="entry name" value="Nucleic acid-binding proteins"/>
    <property type="match status" value="1"/>
</dbReference>
<feature type="active site" description="N6-AMP-lysine intermediate" evidence="13">
    <location>
        <position position="122"/>
    </location>
</feature>
<feature type="domain" description="BRCT" evidence="14">
    <location>
        <begin position="616"/>
        <end position="688"/>
    </location>
</feature>
<comment type="caution">
    <text evidence="15">The sequence shown here is derived from an EMBL/GenBank/DDBJ whole genome shotgun (WGS) entry which is preliminary data.</text>
</comment>
<evidence type="ECO:0000313" key="15">
    <source>
        <dbReference type="EMBL" id="GIH87972.1"/>
    </source>
</evidence>
<evidence type="ECO:0000256" key="5">
    <source>
        <dbReference type="ARBA" id="ARBA00022723"/>
    </source>
</evidence>
<evidence type="ECO:0000256" key="2">
    <source>
        <dbReference type="ARBA" id="ARBA00013308"/>
    </source>
</evidence>
<dbReference type="InterPro" id="IPR001357">
    <property type="entry name" value="BRCT_dom"/>
</dbReference>
<dbReference type="NCBIfam" id="TIGR00575">
    <property type="entry name" value="dnlj"/>
    <property type="match status" value="1"/>
</dbReference>
<keyword evidence="10 13" id="KW-0234">DNA repair</keyword>
<dbReference type="InterPro" id="IPR018239">
    <property type="entry name" value="DNA_ligase_AS"/>
</dbReference>
<dbReference type="SUPFAM" id="SSF56091">
    <property type="entry name" value="DNA ligase/mRNA capping enzyme, catalytic domain"/>
    <property type="match status" value="1"/>
</dbReference>
<evidence type="ECO:0000256" key="12">
    <source>
        <dbReference type="ARBA" id="ARBA00060881"/>
    </source>
</evidence>
<dbReference type="CDD" id="cd17748">
    <property type="entry name" value="BRCT_DNA_ligase_like"/>
    <property type="match status" value="1"/>
</dbReference>
<dbReference type="Gene3D" id="1.10.150.20">
    <property type="entry name" value="5' to 3' exonuclease, C-terminal subdomain"/>
    <property type="match status" value="2"/>
</dbReference>
<dbReference type="AlphaFoldDB" id="A0A8J3S8H0"/>
<evidence type="ECO:0000256" key="9">
    <source>
        <dbReference type="ARBA" id="ARBA00023027"/>
    </source>
</evidence>
<dbReference type="Pfam" id="PF03120">
    <property type="entry name" value="OB_DNA_ligase"/>
    <property type="match status" value="1"/>
</dbReference>
<comment type="catalytic activity">
    <reaction evidence="11 13">
        <text>NAD(+) + (deoxyribonucleotide)n-3'-hydroxyl + 5'-phospho-(deoxyribonucleotide)m = (deoxyribonucleotide)n+m + AMP + beta-nicotinamide D-nucleotide.</text>
        <dbReference type="EC" id="6.5.1.2"/>
    </reaction>
</comment>
<dbReference type="SUPFAM" id="SSF52113">
    <property type="entry name" value="BRCT domain"/>
    <property type="match status" value="1"/>
</dbReference>
<feature type="binding site" evidence="13">
    <location>
        <position position="425"/>
    </location>
    <ligand>
        <name>Zn(2+)</name>
        <dbReference type="ChEBI" id="CHEBI:29105"/>
    </ligand>
</feature>
<evidence type="ECO:0000256" key="4">
    <source>
        <dbReference type="ARBA" id="ARBA00022705"/>
    </source>
</evidence>
<name>A0A8J3S8H0_PLARO</name>
<evidence type="ECO:0000256" key="13">
    <source>
        <dbReference type="HAMAP-Rule" id="MF_01588"/>
    </source>
</evidence>
<dbReference type="GO" id="GO:0046872">
    <property type="term" value="F:metal ion binding"/>
    <property type="evidence" value="ECO:0007669"/>
    <property type="project" value="UniProtKB-KW"/>
</dbReference>
<dbReference type="HAMAP" id="MF_01588">
    <property type="entry name" value="DNA_ligase_A"/>
    <property type="match status" value="1"/>
</dbReference>
<dbReference type="CDD" id="cd00114">
    <property type="entry name" value="LIGANc"/>
    <property type="match status" value="1"/>
</dbReference>
<dbReference type="NCBIfam" id="NF005932">
    <property type="entry name" value="PRK07956.1"/>
    <property type="match status" value="1"/>
</dbReference>
<dbReference type="Pfam" id="PF01653">
    <property type="entry name" value="DNA_ligase_aden"/>
    <property type="match status" value="1"/>
</dbReference>
<dbReference type="Gene3D" id="1.10.287.610">
    <property type="entry name" value="Helix hairpin bin"/>
    <property type="match status" value="1"/>
</dbReference>
<protein>
    <recommendedName>
        <fullName evidence="2 13">DNA ligase</fullName>
        <ecNumber evidence="1 13">6.5.1.2</ecNumber>
    </recommendedName>
    <alternativeName>
        <fullName evidence="13">Polydeoxyribonucleotide synthase [NAD(+)]</fullName>
    </alternativeName>
</protein>